<organism evidence="1 2">
    <name type="scientific">Oleoguttula mirabilis</name>
    <dbReference type="NCBI Taxonomy" id="1507867"/>
    <lineage>
        <taxon>Eukaryota</taxon>
        <taxon>Fungi</taxon>
        <taxon>Dikarya</taxon>
        <taxon>Ascomycota</taxon>
        <taxon>Pezizomycotina</taxon>
        <taxon>Dothideomycetes</taxon>
        <taxon>Dothideomycetidae</taxon>
        <taxon>Mycosphaerellales</taxon>
        <taxon>Teratosphaeriaceae</taxon>
        <taxon>Oleoguttula</taxon>
    </lineage>
</organism>
<accession>A0AAV9JD72</accession>
<dbReference type="PANTHER" id="PTHR42085:SF1">
    <property type="entry name" value="F-BOX DOMAIN-CONTAINING PROTEIN"/>
    <property type="match status" value="1"/>
</dbReference>
<evidence type="ECO:0000313" key="1">
    <source>
        <dbReference type="EMBL" id="KAK4543062.1"/>
    </source>
</evidence>
<comment type="caution">
    <text evidence="1">The sequence shown here is derived from an EMBL/GenBank/DDBJ whole genome shotgun (WGS) entry which is preliminary data.</text>
</comment>
<dbReference type="PANTHER" id="PTHR42085">
    <property type="entry name" value="F-BOX DOMAIN-CONTAINING PROTEIN"/>
    <property type="match status" value="1"/>
</dbReference>
<dbReference type="AlphaFoldDB" id="A0AAV9JD72"/>
<keyword evidence="2" id="KW-1185">Reference proteome</keyword>
<evidence type="ECO:0000313" key="2">
    <source>
        <dbReference type="Proteomes" id="UP001324427"/>
    </source>
</evidence>
<sequence length="156" mass="17818">MATSSPLLSLPPELRNRIWEYTVFSETTIVIGVPPITRLTRELRAEVLPIYLTLNTFRLPGGYGRAWLTRLPAKRRAQIRRLHIDLGASRRYVDDLLQSGLTPARTYLESDAQLGWRIVWVGADHMPEYKRRHPVGSLAMVKEDIVAFADREGYCG</sequence>
<protein>
    <submittedName>
        <fullName evidence="1">Uncharacterized protein</fullName>
    </submittedName>
</protein>
<name>A0AAV9JD72_9PEZI</name>
<proteinExistence type="predicted"/>
<dbReference type="EMBL" id="JAVFHQ010000035">
    <property type="protein sequence ID" value="KAK4543062.1"/>
    <property type="molecule type" value="Genomic_DNA"/>
</dbReference>
<dbReference type="InterPro" id="IPR038883">
    <property type="entry name" value="AN11006-like"/>
</dbReference>
<reference evidence="1 2" key="1">
    <citation type="submission" date="2021-11" db="EMBL/GenBank/DDBJ databases">
        <title>Black yeast isolated from Biological Soil Crust.</title>
        <authorList>
            <person name="Kurbessoian T."/>
        </authorList>
    </citation>
    <scope>NUCLEOTIDE SEQUENCE [LARGE SCALE GENOMIC DNA]</scope>
    <source>
        <strain evidence="1 2">CCFEE 5522</strain>
    </source>
</reference>
<dbReference type="Proteomes" id="UP001324427">
    <property type="component" value="Unassembled WGS sequence"/>
</dbReference>
<gene>
    <name evidence="1" type="ORF">LTR36_005839</name>
</gene>